<organism evidence="1">
    <name type="scientific">Arabidopsis thaliana</name>
    <name type="common">Mouse-ear cress</name>
    <dbReference type="NCBI Taxonomy" id="3702"/>
    <lineage>
        <taxon>Eukaryota</taxon>
        <taxon>Viridiplantae</taxon>
        <taxon>Streptophyta</taxon>
        <taxon>Embryophyta</taxon>
        <taxon>Tracheophyta</taxon>
        <taxon>Spermatophyta</taxon>
        <taxon>Magnoliopsida</taxon>
        <taxon>eudicotyledons</taxon>
        <taxon>Gunneridae</taxon>
        <taxon>Pentapetalae</taxon>
        <taxon>rosids</taxon>
        <taxon>malvids</taxon>
        <taxon>Brassicales</taxon>
        <taxon>Brassicaceae</taxon>
        <taxon>Camelineae</taxon>
        <taxon>Arabidopsis</taxon>
    </lineage>
</organism>
<name>Q8VXV6_ARATH</name>
<protein>
    <submittedName>
        <fullName evidence="1">AT3g07280/T1B9_5</fullName>
    </submittedName>
</protein>
<dbReference type="AlphaFoldDB" id="Q8VXV6"/>
<accession>Q8VXV6</accession>
<proteinExistence type="evidence at transcript level"/>
<sequence length="113" mass="13696">MVTESLSLYRTWQEGSEMKKLQKVKVHERLIFLVELQRITIPAQYLKPTVQKLTRRETVPIETLLCQKSLKVRFSEYHLAWIRKELRLKLNQWRKMIRQRNGNYKRRITAGTV</sequence>
<dbReference type="EMBL" id="AY074562">
    <property type="protein sequence ID" value="AAL67102.1"/>
    <property type="molecule type" value="mRNA"/>
</dbReference>
<evidence type="ECO:0000313" key="1">
    <source>
        <dbReference type="EMBL" id="AAL67102.1"/>
    </source>
</evidence>
<reference evidence="1" key="1">
    <citation type="submission" date="2002-01" db="EMBL/GenBank/DDBJ databases">
        <title>Arabidopsis cDNA clones.</title>
        <authorList>
            <person name="Shinn P."/>
            <person name="Chen H."/>
            <person name="Cheuk R."/>
            <person name="Kim C.J."/>
            <person name="Meyers M.C."/>
            <person name="Banh J."/>
            <person name="Bowser L."/>
            <person name="Carninci P."/>
            <person name="Chang E."/>
            <person name="Dale J.M."/>
            <person name="Goldsmith A.D."/>
            <person name="Hayashizaki Y."/>
            <person name="Ishida J."/>
            <person name="Jones T."/>
            <person name="Kamiya A."/>
            <person name="Karlin-Neumann G."/>
            <person name="Kawai J."/>
            <person name="Lam B."/>
            <person name="Lee J.M."/>
            <person name="Lin J."/>
            <person name="Miranda M."/>
            <person name="Narusaka M."/>
            <person name="Nguyen M."/>
            <person name="Onodera C.S."/>
            <person name="Palm C.J."/>
            <person name="Quach H.L."/>
            <person name="Sakurai T."/>
            <person name="Satou M."/>
            <person name="Seki M."/>
            <person name="Southwick A."/>
            <person name="Tang C.C."/>
            <person name="Toriumi M."/>
            <person name="Wu H.C."/>
            <person name="Yamada K."/>
            <person name="Yamamura Y."/>
            <person name="Yu G."/>
            <person name="Yu S."/>
            <person name="Shinozaki K."/>
            <person name="Davis R.W."/>
            <person name="Theologis A."/>
            <person name="Ecker J.R."/>
        </authorList>
    </citation>
    <scope>NUCLEOTIDE SEQUENCE</scope>
</reference>